<keyword evidence="2" id="KW-0813">Transport</keyword>
<keyword evidence="6" id="KW-0472">Membrane</keyword>
<dbReference type="GO" id="GO:0044718">
    <property type="term" value="P:siderophore transmembrane transport"/>
    <property type="evidence" value="ECO:0007669"/>
    <property type="project" value="TreeGrafter"/>
</dbReference>
<dbReference type="STRING" id="1075417.SAMN05421823_102354"/>
<dbReference type="InterPro" id="IPR039426">
    <property type="entry name" value="TonB-dep_rcpt-like"/>
</dbReference>
<dbReference type="InterPro" id="IPR012910">
    <property type="entry name" value="Plug_dom"/>
</dbReference>
<gene>
    <name evidence="9" type="ORF">SAMN05421823_102354</name>
</gene>
<sequence length="820" mass="91132">MKSWLRNTSLPAGRAVGAALVLLLLWGWSRPATAQSSSAECRLSISGQVLDEHDGSVLEFSTLYIHDTGKGASADAEGRFQLTGLCPGTYHITVSHIGCKPLDRTLQLTSDSSFVFRLEHHAELLQEVVISTRPVPIAPVQTEVTLTGRTLQETRGQALGEALTRLPGVSVLQTGPTIFKPVIQGLYGNRIQLINNGVRLESQRWGTEHAPEIDPFLANELKVVKGASAVRYGPEAVGGAIVVNPPTLPTEAGLHGEANLIGFSNSRGGAASASLEGGLNRLEGFGWRIQGSGKRTGDWRAPTYLLSNTGVKELNLTAAAGYQHDRWGVDVYASRFSTELGILRSAHIGNLTDLQDALESGTPRYIAPFTYAIANPRQRVAHLLTKARAYYQSEHSGKWSLQYGGQYNNRREFDIRRGDRSDRPALFMQLATHTLDLNWEQERHAHWRHAAGLTGTLQHNRNRSLITGTLPLVPDFLTRSVGAYWIERYVRDRWELEAGLRGDYRWQQVLTFARSAGSYTADSLIRPVYHLKSLSGSVGAVYHVDEGVVLQSQLGLASRMPTMNELYSQGLHHGTASLERGPAIYTADPAVGVNPDTVFRNEQAYKWINTLTYKRPRLSGELSAYFQYIPGFIFLQPQGTELTIRGAFPVFHYQQTDARLLGADLNVTYNLTSRLVLTGQGAVVRARDLLRRDFLPWIPADRIGGSLTYQWPQLRQLRNLYLSVGTSHVRQQTRVPTNREHLNFGLETPPTVLDFAAPPPAYTLWRLDAGTTLPLGPHQLGVTVSVTNLLNTRYRDYLNRLRYYADDTGRNLTIRLHYSF</sequence>
<protein>
    <submittedName>
        <fullName evidence="9">Iron complex outermembrane recepter protein</fullName>
    </submittedName>
</protein>
<dbReference type="Gene3D" id="2.170.130.10">
    <property type="entry name" value="TonB-dependent receptor, plug domain"/>
    <property type="match status" value="1"/>
</dbReference>
<dbReference type="Gene3D" id="2.40.170.20">
    <property type="entry name" value="TonB-dependent receptor, beta-barrel domain"/>
    <property type="match status" value="1"/>
</dbReference>
<evidence type="ECO:0000256" key="1">
    <source>
        <dbReference type="ARBA" id="ARBA00004571"/>
    </source>
</evidence>
<dbReference type="Gene3D" id="2.60.40.1120">
    <property type="entry name" value="Carboxypeptidase-like, regulatory domain"/>
    <property type="match status" value="1"/>
</dbReference>
<accession>A0A1G9AMI3</accession>
<dbReference type="AlphaFoldDB" id="A0A1G9AMI3"/>
<dbReference type="GO" id="GO:0015344">
    <property type="term" value="F:siderophore uptake transmembrane transporter activity"/>
    <property type="evidence" value="ECO:0007669"/>
    <property type="project" value="TreeGrafter"/>
</dbReference>
<dbReference type="SUPFAM" id="SSF56935">
    <property type="entry name" value="Porins"/>
    <property type="match status" value="1"/>
</dbReference>
<dbReference type="RefSeq" id="WP_089679937.1">
    <property type="nucleotide sequence ID" value="NZ_FNFO01000002.1"/>
</dbReference>
<dbReference type="PANTHER" id="PTHR30069">
    <property type="entry name" value="TONB-DEPENDENT OUTER MEMBRANE RECEPTOR"/>
    <property type="match status" value="1"/>
</dbReference>
<dbReference type="SUPFAM" id="SSF49464">
    <property type="entry name" value="Carboxypeptidase regulatory domain-like"/>
    <property type="match status" value="1"/>
</dbReference>
<name>A0A1G9AMI3_9BACT</name>
<comment type="subcellular location">
    <subcellularLocation>
        <location evidence="1">Cell outer membrane</location>
        <topology evidence="1">Multi-pass membrane protein</topology>
    </subcellularLocation>
</comment>
<keyword evidence="10" id="KW-1185">Reference proteome</keyword>
<evidence type="ECO:0000256" key="3">
    <source>
        <dbReference type="ARBA" id="ARBA00022452"/>
    </source>
</evidence>
<keyword evidence="7" id="KW-0998">Cell outer membrane</keyword>
<dbReference type="Pfam" id="PF13715">
    <property type="entry name" value="CarbopepD_reg_2"/>
    <property type="match status" value="1"/>
</dbReference>
<keyword evidence="5" id="KW-0732">Signal</keyword>
<keyword evidence="3" id="KW-1134">Transmembrane beta strand</keyword>
<feature type="domain" description="TonB-dependent receptor plug" evidence="8">
    <location>
        <begin position="145"/>
        <end position="240"/>
    </location>
</feature>
<dbReference type="GO" id="GO:0009279">
    <property type="term" value="C:cell outer membrane"/>
    <property type="evidence" value="ECO:0007669"/>
    <property type="project" value="UniProtKB-SubCell"/>
</dbReference>
<keyword evidence="4" id="KW-0812">Transmembrane</keyword>
<evidence type="ECO:0000313" key="9">
    <source>
        <dbReference type="EMBL" id="SDK28589.1"/>
    </source>
</evidence>
<evidence type="ECO:0000256" key="6">
    <source>
        <dbReference type="ARBA" id="ARBA00023136"/>
    </source>
</evidence>
<evidence type="ECO:0000256" key="5">
    <source>
        <dbReference type="ARBA" id="ARBA00022729"/>
    </source>
</evidence>
<evidence type="ECO:0000256" key="4">
    <source>
        <dbReference type="ARBA" id="ARBA00022692"/>
    </source>
</evidence>
<evidence type="ECO:0000313" key="10">
    <source>
        <dbReference type="Proteomes" id="UP000198510"/>
    </source>
</evidence>
<proteinExistence type="predicted"/>
<dbReference type="OrthoDB" id="9795928at2"/>
<dbReference type="InterPro" id="IPR008969">
    <property type="entry name" value="CarboxyPept-like_regulatory"/>
</dbReference>
<dbReference type="InterPro" id="IPR036942">
    <property type="entry name" value="Beta-barrel_TonB_sf"/>
</dbReference>
<dbReference type="EMBL" id="FNFO01000002">
    <property type="protein sequence ID" value="SDK28589.1"/>
    <property type="molecule type" value="Genomic_DNA"/>
</dbReference>
<dbReference type="InterPro" id="IPR037066">
    <property type="entry name" value="Plug_dom_sf"/>
</dbReference>
<evidence type="ECO:0000256" key="2">
    <source>
        <dbReference type="ARBA" id="ARBA00022448"/>
    </source>
</evidence>
<evidence type="ECO:0000256" key="7">
    <source>
        <dbReference type="ARBA" id="ARBA00023237"/>
    </source>
</evidence>
<dbReference type="Pfam" id="PF07715">
    <property type="entry name" value="Plug"/>
    <property type="match status" value="1"/>
</dbReference>
<evidence type="ECO:0000259" key="8">
    <source>
        <dbReference type="Pfam" id="PF07715"/>
    </source>
</evidence>
<organism evidence="9 10">
    <name type="scientific">Catalinimonas alkaloidigena</name>
    <dbReference type="NCBI Taxonomy" id="1075417"/>
    <lineage>
        <taxon>Bacteria</taxon>
        <taxon>Pseudomonadati</taxon>
        <taxon>Bacteroidota</taxon>
        <taxon>Cytophagia</taxon>
        <taxon>Cytophagales</taxon>
        <taxon>Catalimonadaceae</taxon>
        <taxon>Catalinimonas</taxon>
    </lineage>
</organism>
<dbReference type="Proteomes" id="UP000198510">
    <property type="component" value="Unassembled WGS sequence"/>
</dbReference>
<dbReference type="PANTHER" id="PTHR30069:SF29">
    <property type="entry name" value="HEMOGLOBIN AND HEMOGLOBIN-HAPTOGLOBIN-BINDING PROTEIN 1-RELATED"/>
    <property type="match status" value="1"/>
</dbReference>
<reference evidence="9 10" key="1">
    <citation type="submission" date="2016-10" db="EMBL/GenBank/DDBJ databases">
        <authorList>
            <person name="de Groot N.N."/>
        </authorList>
    </citation>
    <scope>NUCLEOTIDE SEQUENCE [LARGE SCALE GENOMIC DNA]</scope>
    <source>
        <strain evidence="9 10">DSM 25186</strain>
    </source>
</reference>